<dbReference type="InterPro" id="IPR051122">
    <property type="entry name" value="SDR_DHRS6-like"/>
</dbReference>
<accession>A0A511AXY8</accession>
<dbReference type="PANTHER" id="PTHR43477:SF1">
    <property type="entry name" value="DIHYDROANTICAPSIN 7-DEHYDROGENASE"/>
    <property type="match status" value="1"/>
</dbReference>
<evidence type="ECO:0000256" key="2">
    <source>
        <dbReference type="ARBA" id="ARBA00023002"/>
    </source>
</evidence>
<dbReference type="Pfam" id="PF13561">
    <property type="entry name" value="adh_short_C2"/>
    <property type="match status" value="1"/>
</dbReference>
<comment type="similarity">
    <text evidence="1">Belongs to the short-chain dehydrogenases/reductases (SDR) family.</text>
</comment>
<dbReference type="CDD" id="cd05233">
    <property type="entry name" value="SDR_c"/>
    <property type="match status" value="1"/>
</dbReference>
<dbReference type="InterPro" id="IPR002347">
    <property type="entry name" value="SDR_fam"/>
</dbReference>
<evidence type="ECO:0000313" key="4">
    <source>
        <dbReference type="Proteomes" id="UP000321230"/>
    </source>
</evidence>
<dbReference type="EMBL" id="BJUZ01000001">
    <property type="protein sequence ID" value="GEK93065.1"/>
    <property type="molecule type" value="Genomic_DNA"/>
</dbReference>
<organism evidence="3 4">
    <name type="scientific">Gluconobacter wancherniae NBRC 103581</name>
    <dbReference type="NCBI Taxonomy" id="656744"/>
    <lineage>
        <taxon>Bacteria</taxon>
        <taxon>Pseudomonadati</taxon>
        <taxon>Pseudomonadota</taxon>
        <taxon>Alphaproteobacteria</taxon>
        <taxon>Acetobacterales</taxon>
        <taxon>Acetobacteraceae</taxon>
        <taxon>Gluconobacter</taxon>
    </lineage>
</organism>
<name>A0A511AXY8_9PROT</name>
<dbReference type="PANTHER" id="PTHR43477">
    <property type="entry name" value="DIHYDROANTICAPSIN 7-DEHYDROGENASE"/>
    <property type="match status" value="1"/>
</dbReference>
<reference evidence="3 4" key="1">
    <citation type="submission" date="2019-07" db="EMBL/GenBank/DDBJ databases">
        <title>Whole genome shotgun sequence of Gluconobacter wancherniae NBRC 103581.</title>
        <authorList>
            <person name="Hosoyama A."/>
            <person name="Uohara A."/>
            <person name="Ohji S."/>
            <person name="Ichikawa N."/>
        </authorList>
    </citation>
    <scope>NUCLEOTIDE SEQUENCE [LARGE SCALE GENOMIC DNA]</scope>
    <source>
        <strain evidence="3 4">NBRC 103581</strain>
    </source>
</reference>
<dbReference type="FunFam" id="3.40.50.720:FF:000084">
    <property type="entry name" value="Short-chain dehydrogenase reductase"/>
    <property type="match status" value="1"/>
</dbReference>
<proteinExistence type="inferred from homology"/>
<sequence>MKDRTMAYGFDGKVVIVTGGTSGIGLATAKAFADESAFVFITGRRQEALDAAVTEIGGKVTGVRGDMGRLDDIDRLYDAVQQAHSQIDVIFANAGGGEFAPLGAISEEHYQSTFDSNVKGVLFTVQKALPLLRDGASIVLNASNVSAAGTPALSVYAATKAAVRSFARNWILDLKDRHIRVNAISPGVTDTAGLNQLFGGGEQAEGTKAYLAGLIPSGRVAQPQEIARSVLFLASDEASFINGVELYVDGGQKQI</sequence>
<dbReference type="PRINTS" id="PR00081">
    <property type="entry name" value="GDHRDH"/>
</dbReference>
<dbReference type="RefSeq" id="WP_228118333.1">
    <property type="nucleotide sequence ID" value="NZ_BARC01000004.1"/>
</dbReference>
<evidence type="ECO:0000313" key="3">
    <source>
        <dbReference type="EMBL" id="GEK93065.1"/>
    </source>
</evidence>
<dbReference type="SUPFAM" id="SSF51735">
    <property type="entry name" value="NAD(P)-binding Rossmann-fold domains"/>
    <property type="match status" value="1"/>
</dbReference>
<evidence type="ECO:0000256" key="1">
    <source>
        <dbReference type="ARBA" id="ARBA00006484"/>
    </source>
</evidence>
<dbReference type="AlphaFoldDB" id="A0A511AXY8"/>
<keyword evidence="4" id="KW-1185">Reference proteome</keyword>
<gene>
    <name evidence="3" type="primary">ykvO</name>
    <name evidence="3" type="ORF">GWA01_08350</name>
</gene>
<dbReference type="Gene3D" id="3.40.50.720">
    <property type="entry name" value="NAD(P)-binding Rossmann-like Domain"/>
    <property type="match status" value="1"/>
</dbReference>
<dbReference type="GO" id="GO:0016491">
    <property type="term" value="F:oxidoreductase activity"/>
    <property type="evidence" value="ECO:0007669"/>
    <property type="project" value="UniProtKB-KW"/>
</dbReference>
<keyword evidence="2" id="KW-0560">Oxidoreductase</keyword>
<dbReference type="InterPro" id="IPR036291">
    <property type="entry name" value="NAD(P)-bd_dom_sf"/>
</dbReference>
<protein>
    <submittedName>
        <fullName evidence="3">Putative oxidoreductase YkvO</fullName>
    </submittedName>
</protein>
<comment type="caution">
    <text evidence="3">The sequence shown here is derived from an EMBL/GenBank/DDBJ whole genome shotgun (WGS) entry which is preliminary data.</text>
</comment>
<dbReference type="Proteomes" id="UP000321230">
    <property type="component" value="Unassembled WGS sequence"/>
</dbReference>